<dbReference type="InterPro" id="IPR017896">
    <property type="entry name" value="4Fe4S_Fe-S-bd"/>
</dbReference>
<dbReference type="SUPFAM" id="SSF51430">
    <property type="entry name" value="NAD(P)-linked oxidoreductase"/>
    <property type="match status" value="1"/>
</dbReference>
<keyword evidence="3" id="KW-0411">Iron-sulfur</keyword>
<proteinExistence type="predicted"/>
<dbReference type="Gene3D" id="3.20.20.100">
    <property type="entry name" value="NADP-dependent oxidoreductase domain"/>
    <property type="match status" value="1"/>
</dbReference>
<dbReference type="RefSeq" id="WP_112331327.1">
    <property type="nucleotide sequence ID" value="NZ_QLYR01000001.1"/>
</dbReference>
<dbReference type="PROSITE" id="PS51379">
    <property type="entry name" value="4FE4S_FER_2"/>
    <property type="match status" value="1"/>
</dbReference>
<dbReference type="GO" id="GO:0051536">
    <property type="term" value="F:iron-sulfur cluster binding"/>
    <property type="evidence" value="ECO:0007669"/>
    <property type="project" value="UniProtKB-KW"/>
</dbReference>
<comment type="caution">
    <text evidence="5">The sequence shown here is derived from an EMBL/GenBank/DDBJ whole genome shotgun (WGS) entry which is preliminary data.</text>
</comment>
<dbReference type="SUPFAM" id="SSF46548">
    <property type="entry name" value="alpha-helical ferredoxin"/>
    <property type="match status" value="1"/>
</dbReference>
<evidence type="ECO:0000259" key="4">
    <source>
        <dbReference type="PROSITE" id="PS51379"/>
    </source>
</evidence>
<dbReference type="GO" id="GO:0046872">
    <property type="term" value="F:metal ion binding"/>
    <property type="evidence" value="ECO:0007669"/>
    <property type="project" value="UniProtKB-KW"/>
</dbReference>
<dbReference type="PANTHER" id="PTHR43312:SF1">
    <property type="entry name" value="NADP-DEPENDENT OXIDOREDUCTASE DOMAIN-CONTAINING PROTEIN"/>
    <property type="match status" value="1"/>
</dbReference>
<dbReference type="InterPro" id="IPR053135">
    <property type="entry name" value="AKR2_Oxidoreductase"/>
</dbReference>
<sequence length="372" mass="40768">MEYRKLPHGNEQISVLGFGTSSIGMAGEREIEAAMTMALENGINYFDMASADAAPFPAFGRALAGNRKNVYFQVHFGANYQDGKYGWTTDLDTIKRSIDWQLGALRTDYIDFGFMHCIDEKADFENALTGGILDYILQLKKSGVVRHVGLSSHTPSIVHQALDAGILDMLMFSINPAYDYAGGSEPNYEAESYAVGSAAERMNLYRRCEASGVAISVMKAFSGGQLLSAKTSPFGQALTEYQCIQYALDKPGVVTVLPGVRDREDLKRILGFVQATPQEKDYSILGTFAPQEATGVCVYCNHCQPCPMGLDVGLINKYYDLAQAGDELAKSHYANLEKKAGDCVGCGHCDSRCPFHVGQVKRMQVIHDYFGE</sequence>
<dbReference type="EMBL" id="QLYR01000001">
    <property type="protein sequence ID" value="RAQ30131.1"/>
    <property type="molecule type" value="Genomic_DNA"/>
</dbReference>
<evidence type="ECO:0000256" key="1">
    <source>
        <dbReference type="ARBA" id="ARBA00022723"/>
    </source>
</evidence>
<dbReference type="InterPro" id="IPR017900">
    <property type="entry name" value="4Fe4S_Fe_S_CS"/>
</dbReference>
<dbReference type="InterPro" id="IPR036812">
    <property type="entry name" value="NAD(P)_OxRdtase_dom_sf"/>
</dbReference>
<dbReference type="CDD" id="cd19100">
    <property type="entry name" value="AKR_unchar"/>
    <property type="match status" value="1"/>
</dbReference>
<dbReference type="Pfam" id="PF00248">
    <property type="entry name" value="Aldo_ket_red"/>
    <property type="match status" value="1"/>
</dbReference>
<keyword evidence="1" id="KW-0479">Metal-binding</keyword>
<protein>
    <submittedName>
        <fullName evidence="5">(4Fe-4S)-binding protein</fullName>
    </submittedName>
</protein>
<organism evidence="5 6">
    <name type="scientific">Hydrogeniiclostridium mannosilyticum</name>
    <dbReference type="NCBI Taxonomy" id="2764322"/>
    <lineage>
        <taxon>Bacteria</taxon>
        <taxon>Bacillati</taxon>
        <taxon>Bacillota</taxon>
        <taxon>Clostridia</taxon>
        <taxon>Eubacteriales</taxon>
        <taxon>Acutalibacteraceae</taxon>
        <taxon>Hydrogeniiclostridium</taxon>
    </lineage>
</organism>
<name>A0A328UGE3_9FIRM</name>
<keyword evidence="6" id="KW-1185">Reference proteome</keyword>
<gene>
    <name evidence="5" type="ORF">DPQ25_01060</name>
</gene>
<reference evidence="5 6" key="1">
    <citation type="submission" date="2018-06" db="EMBL/GenBank/DDBJ databases">
        <title>Noncontiguous genome sequence of Ruminococcaceae bacterium ASD2818.</title>
        <authorList>
            <person name="Chaplin A.V."/>
            <person name="Sokolova S.R."/>
            <person name="Kochetkova T.O."/>
            <person name="Goltsov A.Y."/>
            <person name="Trofimov D.Y."/>
            <person name="Efimov B.A."/>
        </authorList>
    </citation>
    <scope>NUCLEOTIDE SEQUENCE [LARGE SCALE GENOMIC DNA]</scope>
    <source>
        <strain evidence="5 6">ASD2818</strain>
    </source>
</reference>
<accession>A0A328UGE3</accession>
<keyword evidence="2" id="KW-0408">Iron</keyword>
<evidence type="ECO:0000313" key="5">
    <source>
        <dbReference type="EMBL" id="RAQ30131.1"/>
    </source>
</evidence>
<dbReference type="PANTHER" id="PTHR43312">
    <property type="entry name" value="D-THREO-ALDOSE 1-DEHYDROGENASE"/>
    <property type="match status" value="1"/>
</dbReference>
<feature type="domain" description="4Fe-4S ferredoxin-type" evidence="4">
    <location>
        <begin position="334"/>
        <end position="363"/>
    </location>
</feature>
<dbReference type="PROSITE" id="PS00198">
    <property type="entry name" value="4FE4S_FER_1"/>
    <property type="match status" value="1"/>
</dbReference>
<evidence type="ECO:0000256" key="3">
    <source>
        <dbReference type="ARBA" id="ARBA00023014"/>
    </source>
</evidence>
<dbReference type="Proteomes" id="UP000249377">
    <property type="component" value="Unassembled WGS sequence"/>
</dbReference>
<dbReference type="Pfam" id="PF13183">
    <property type="entry name" value="Fer4_8"/>
    <property type="match status" value="1"/>
</dbReference>
<dbReference type="AlphaFoldDB" id="A0A328UGE3"/>
<evidence type="ECO:0000313" key="6">
    <source>
        <dbReference type="Proteomes" id="UP000249377"/>
    </source>
</evidence>
<dbReference type="InterPro" id="IPR023210">
    <property type="entry name" value="NADP_OxRdtase_dom"/>
</dbReference>
<evidence type="ECO:0000256" key="2">
    <source>
        <dbReference type="ARBA" id="ARBA00023004"/>
    </source>
</evidence>